<dbReference type="Proteomes" id="UP001177140">
    <property type="component" value="Unassembled WGS sequence"/>
</dbReference>
<dbReference type="InterPro" id="IPR005061">
    <property type="entry name" value="Ist1"/>
</dbReference>
<organism evidence="2 3">
    <name type="scientific">Papaver nudicaule</name>
    <name type="common">Iceland poppy</name>
    <dbReference type="NCBI Taxonomy" id="74823"/>
    <lineage>
        <taxon>Eukaryota</taxon>
        <taxon>Viridiplantae</taxon>
        <taxon>Streptophyta</taxon>
        <taxon>Embryophyta</taxon>
        <taxon>Tracheophyta</taxon>
        <taxon>Spermatophyta</taxon>
        <taxon>Magnoliopsida</taxon>
        <taxon>Ranunculales</taxon>
        <taxon>Papaveraceae</taxon>
        <taxon>Papaveroideae</taxon>
        <taxon>Papaver</taxon>
    </lineage>
</organism>
<sequence length="152" mass="17786">MNLFYIFFGWRKASTCKRLIKRVQCRIKLLRNKRDSMIRHLREDILQLLKNGQDHTAFARVGQLSKDQNIVDAYELLDHFCEFIMINLPYIRQNRDCPNDINEAASSLLYASARCGDLPELPRLRKLFGDRYGNRFANAAVELLPGNLVNRQ</sequence>
<feature type="non-terminal residue" evidence="2">
    <location>
        <position position="152"/>
    </location>
</feature>
<dbReference type="Pfam" id="PF03398">
    <property type="entry name" value="Ist1"/>
    <property type="match status" value="1"/>
</dbReference>
<keyword evidence="3" id="KW-1185">Reference proteome</keyword>
<proteinExistence type="inferred from homology"/>
<dbReference type="Gene3D" id="1.20.1260.60">
    <property type="entry name" value="Vacuolar protein sorting-associated protein Ist1"/>
    <property type="match status" value="1"/>
</dbReference>
<evidence type="ECO:0000313" key="3">
    <source>
        <dbReference type="Proteomes" id="UP001177140"/>
    </source>
</evidence>
<evidence type="ECO:0000256" key="1">
    <source>
        <dbReference type="ARBA" id="ARBA00005536"/>
    </source>
</evidence>
<comment type="similarity">
    <text evidence="1">Belongs to the IST1 family.</text>
</comment>
<dbReference type="PANTHER" id="PTHR12161:SF44">
    <property type="entry name" value="REGULATOR OF VPS4 ACTIVITY IN THE MVB PATHWAY PROTEIN"/>
    <property type="match status" value="1"/>
</dbReference>
<comment type="caution">
    <text evidence="2">The sequence shown here is derived from an EMBL/GenBank/DDBJ whole genome shotgun (WGS) entry which is preliminary data.</text>
</comment>
<protein>
    <recommendedName>
        <fullName evidence="4">IST1-like protein</fullName>
    </recommendedName>
</protein>
<gene>
    <name evidence="2" type="ORF">MKW94_003469</name>
</gene>
<dbReference type="GO" id="GO:0015031">
    <property type="term" value="P:protein transport"/>
    <property type="evidence" value="ECO:0007669"/>
    <property type="project" value="InterPro"/>
</dbReference>
<reference evidence="2" key="1">
    <citation type="submission" date="2022-03" db="EMBL/GenBank/DDBJ databases">
        <title>A functionally conserved STORR gene fusion in Papaver species that diverged 16.8 million years ago.</title>
        <authorList>
            <person name="Catania T."/>
        </authorList>
    </citation>
    <scope>NUCLEOTIDE SEQUENCE</scope>
    <source>
        <strain evidence="2">S-191538</strain>
    </source>
</reference>
<evidence type="ECO:0008006" key="4">
    <source>
        <dbReference type="Google" id="ProtNLM"/>
    </source>
</evidence>
<accession>A0AA41VE37</accession>
<dbReference type="InterPro" id="IPR042277">
    <property type="entry name" value="IST1-like"/>
</dbReference>
<dbReference type="EMBL" id="JAJJMA010202760">
    <property type="protein sequence ID" value="MCL7039575.1"/>
    <property type="molecule type" value="Genomic_DNA"/>
</dbReference>
<name>A0AA41VE37_PAPNU</name>
<dbReference type="PANTHER" id="PTHR12161">
    <property type="entry name" value="IST1 FAMILY MEMBER"/>
    <property type="match status" value="1"/>
</dbReference>
<dbReference type="FunFam" id="1.20.1260.60:FF:000002">
    <property type="entry name" value="Vacuolar protein sorting-associated protein IST1"/>
    <property type="match status" value="1"/>
</dbReference>
<evidence type="ECO:0000313" key="2">
    <source>
        <dbReference type="EMBL" id="MCL7039575.1"/>
    </source>
</evidence>
<dbReference type="AlphaFoldDB" id="A0AA41VE37"/>